<dbReference type="Gene3D" id="3.40.50.2300">
    <property type="match status" value="1"/>
</dbReference>
<evidence type="ECO:0000313" key="6">
    <source>
        <dbReference type="EMBL" id="KAL3284519.1"/>
    </source>
</evidence>
<evidence type="ECO:0000259" key="5">
    <source>
        <dbReference type="Pfam" id="PF01094"/>
    </source>
</evidence>
<organism evidence="6 7">
    <name type="scientific">Cryptolaemus montrouzieri</name>
    <dbReference type="NCBI Taxonomy" id="559131"/>
    <lineage>
        <taxon>Eukaryota</taxon>
        <taxon>Metazoa</taxon>
        <taxon>Ecdysozoa</taxon>
        <taxon>Arthropoda</taxon>
        <taxon>Hexapoda</taxon>
        <taxon>Insecta</taxon>
        <taxon>Pterygota</taxon>
        <taxon>Neoptera</taxon>
        <taxon>Endopterygota</taxon>
        <taxon>Coleoptera</taxon>
        <taxon>Polyphaga</taxon>
        <taxon>Cucujiformia</taxon>
        <taxon>Coccinelloidea</taxon>
        <taxon>Coccinellidae</taxon>
        <taxon>Scymninae</taxon>
        <taxon>Scymnini</taxon>
        <taxon>Cryptolaemus</taxon>
    </lineage>
</organism>
<evidence type="ECO:0000256" key="2">
    <source>
        <dbReference type="ARBA" id="ARBA00022692"/>
    </source>
</evidence>
<keyword evidence="4" id="KW-0472">Membrane</keyword>
<dbReference type="InterPro" id="IPR001828">
    <property type="entry name" value="ANF_lig-bd_rcpt"/>
</dbReference>
<dbReference type="InterPro" id="IPR028082">
    <property type="entry name" value="Peripla_BP_I"/>
</dbReference>
<protein>
    <recommendedName>
        <fullName evidence="5">Receptor ligand binding region domain-containing protein</fullName>
    </recommendedName>
</protein>
<evidence type="ECO:0000256" key="4">
    <source>
        <dbReference type="ARBA" id="ARBA00023136"/>
    </source>
</evidence>
<sequence length="161" mass="17955">MLLYCTREEAIGILTAARDFHLTGENYVWVVTQSVIENPLQAPNQFPVGMLGVHFDTSSSSLVNEITTAIKVYAYGVEDYSNDNRNSGRSLNTQLSCEGAGASRWDTGDRFFRYLRNVSVEVDTGKPNLEFTQDGVLKAAELKIMNLRPGISKQLVWEEVS</sequence>
<dbReference type="Pfam" id="PF01094">
    <property type="entry name" value="ANF_receptor"/>
    <property type="match status" value="1"/>
</dbReference>
<comment type="caution">
    <text evidence="6">The sequence shown here is derived from an EMBL/GenBank/DDBJ whole genome shotgun (WGS) entry which is preliminary data.</text>
</comment>
<accession>A0ABD2P0U6</accession>
<evidence type="ECO:0000313" key="7">
    <source>
        <dbReference type="Proteomes" id="UP001516400"/>
    </source>
</evidence>
<dbReference type="GO" id="GO:0016020">
    <property type="term" value="C:membrane"/>
    <property type="evidence" value="ECO:0007669"/>
    <property type="project" value="UniProtKB-SubCell"/>
</dbReference>
<keyword evidence="3" id="KW-1133">Transmembrane helix</keyword>
<comment type="subcellular location">
    <subcellularLocation>
        <location evidence="1">Membrane</location>
    </subcellularLocation>
</comment>
<keyword evidence="7" id="KW-1185">Reference proteome</keyword>
<reference evidence="6 7" key="1">
    <citation type="journal article" date="2021" name="BMC Biol.">
        <title>Horizontally acquired antibacterial genes associated with adaptive radiation of ladybird beetles.</title>
        <authorList>
            <person name="Li H.S."/>
            <person name="Tang X.F."/>
            <person name="Huang Y.H."/>
            <person name="Xu Z.Y."/>
            <person name="Chen M.L."/>
            <person name="Du X.Y."/>
            <person name="Qiu B.Y."/>
            <person name="Chen P.T."/>
            <person name="Zhang W."/>
            <person name="Slipinski A."/>
            <person name="Escalona H.E."/>
            <person name="Waterhouse R.M."/>
            <person name="Zwick A."/>
            <person name="Pang H."/>
        </authorList>
    </citation>
    <scope>NUCLEOTIDE SEQUENCE [LARGE SCALE GENOMIC DNA]</scope>
    <source>
        <strain evidence="6">SYSU2018</strain>
    </source>
</reference>
<dbReference type="Proteomes" id="UP001516400">
    <property type="component" value="Unassembled WGS sequence"/>
</dbReference>
<name>A0ABD2P0U6_9CUCU</name>
<gene>
    <name evidence="6" type="ORF">HHI36_018677</name>
</gene>
<evidence type="ECO:0000256" key="3">
    <source>
        <dbReference type="ARBA" id="ARBA00022989"/>
    </source>
</evidence>
<dbReference type="SUPFAM" id="SSF53822">
    <property type="entry name" value="Periplasmic binding protein-like I"/>
    <property type="match status" value="1"/>
</dbReference>
<feature type="domain" description="Receptor ligand binding region" evidence="5">
    <location>
        <begin position="3"/>
        <end position="148"/>
    </location>
</feature>
<dbReference type="AlphaFoldDB" id="A0ABD2P0U6"/>
<dbReference type="EMBL" id="JABFTP020000165">
    <property type="protein sequence ID" value="KAL3284519.1"/>
    <property type="molecule type" value="Genomic_DNA"/>
</dbReference>
<proteinExistence type="predicted"/>
<evidence type="ECO:0000256" key="1">
    <source>
        <dbReference type="ARBA" id="ARBA00004370"/>
    </source>
</evidence>
<keyword evidence="2" id="KW-0812">Transmembrane</keyword>